<sequence>MEQLPIIEHIVGKLADLQKTGVVGTKTIDYVSLQWFECDRNILRKQSHAGREVAFRLLKEGQRLSHDDVVFIGEDCVLVVEILPSQVIVLSPKTLPEMARACYEIGNKHSPLFLDGNEVLLPYDKPMFEWLEAAGFYPHVEQRRLSYALRANSAPGHGVGHSHGHGEHSHGYVDHVHTHTAHSHASHQDVKNENFHSHDGGRTWHAHD</sequence>
<dbReference type="GO" id="GO:0006457">
    <property type="term" value="P:protein folding"/>
    <property type="evidence" value="ECO:0007669"/>
    <property type="project" value="InterPro"/>
</dbReference>
<dbReference type="AlphaFoldDB" id="A0A7Y4LBL1"/>
<keyword evidence="9" id="KW-1185">Reference proteome</keyword>
<dbReference type="InterPro" id="IPR036118">
    <property type="entry name" value="UreE_N_sf"/>
</dbReference>
<feature type="region of interest" description="Disordered" evidence="6">
    <location>
        <begin position="178"/>
        <end position="208"/>
    </location>
</feature>
<dbReference type="Pfam" id="PF05194">
    <property type="entry name" value="UreE_C"/>
    <property type="match status" value="1"/>
</dbReference>
<keyword evidence="4 5" id="KW-0143">Chaperone</keyword>
<proteinExistence type="inferred from homology"/>
<dbReference type="Gene3D" id="3.30.70.790">
    <property type="entry name" value="UreE, C-terminal domain"/>
    <property type="match status" value="1"/>
</dbReference>
<reference evidence="8 9" key="1">
    <citation type="submission" date="2020-05" db="EMBL/GenBank/DDBJ databases">
        <authorList>
            <person name="Niu N."/>
        </authorList>
    </citation>
    <scope>NUCLEOTIDE SEQUENCE [LARGE SCALE GENOMIC DNA]</scope>
    <source>
        <strain evidence="8 9">LMG10982</strain>
    </source>
</reference>
<keyword evidence="2 5" id="KW-0963">Cytoplasm</keyword>
<dbReference type="CDD" id="cd00571">
    <property type="entry name" value="UreE"/>
    <property type="match status" value="1"/>
</dbReference>
<protein>
    <recommendedName>
        <fullName evidence="5">Urease accessory protein UreE</fullName>
    </recommendedName>
</protein>
<evidence type="ECO:0000313" key="8">
    <source>
        <dbReference type="EMBL" id="NOL50507.1"/>
    </source>
</evidence>
<evidence type="ECO:0000256" key="1">
    <source>
        <dbReference type="ARBA" id="ARBA00004496"/>
    </source>
</evidence>
<feature type="domain" description="UreE urease accessory N-terminal" evidence="7">
    <location>
        <begin position="13"/>
        <end position="79"/>
    </location>
</feature>
<evidence type="ECO:0000256" key="6">
    <source>
        <dbReference type="SAM" id="MobiDB-lite"/>
    </source>
</evidence>
<name>A0A7Y4LBL1_9BURK</name>
<dbReference type="Proteomes" id="UP000541421">
    <property type="component" value="Unassembled WGS sequence"/>
</dbReference>
<comment type="caution">
    <text evidence="8">The sequence shown here is derived from an EMBL/GenBank/DDBJ whole genome shotgun (WGS) entry which is preliminary data.</text>
</comment>
<dbReference type="SUPFAM" id="SSF69287">
    <property type="entry name" value="Urease metallochaperone UreE, N-terminal domain"/>
    <property type="match status" value="1"/>
</dbReference>
<evidence type="ECO:0000256" key="4">
    <source>
        <dbReference type="ARBA" id="ARBA00023186"/>
    </source>
</evidence>
<organism evidence="8 9">
    <name type="scientific">Pelistega europaea</name>
    <dbReference type="NCBI Taxonomy" id="106147"/>
    <lineage>
        <taxon>Bacteria</taxon>
        <taxon>Pseudomonadati</taxon>
        <taxon>Pseudomonadota</taxon>
        <taxon>Betaproteobacteria</taxon>
        <taxon>Burkholderiales</taxon>
        <taxon>Alcaligenaceae</taxon>
        <taxon>Pelistega</taxon>
    </lineage>
</organism>
<dbReference type="GO" id="GO:0065003">
    <property type="term" value="P:protein-containing complex assembly"/>
    <property type="evidence" value="ECO:0007669"/>
    <property type="project" value="InterPro"/>
</dbReference>
<comment type="similarity">
    <text evidence="5">Belongs to the UreE family.</text>
</comment>
<dbReference type="SMART" id="SM00988">
    <property type="entry name" value="UreE_N"/>
    <property type="match status" value="1"/>
</dbReference>
<dbReference type="Gene3D" id="2.60.260.20">
    <property type="entry name" value="Urease metallochaperone UreE, N-terminal domain"/>
    <property type="match status" value="1"/>
</dbReference>
<evidence type="ECO:0000259" key="7">
    <source>
        <dbReference type="SMART" id="SM00988"/>
    </source>
</evidence>
<comment type="function">
    <text evidence="5">Involved in urease metallocenter assembly. Binds nickel. Probably functions as a nickel donor during metallocenter assembly.</text>
</comment>
<evidence type="ECO:0000256" key="5">
    <source>
        <dbReference type="HAMAP-Rule" id="MF_00822"/>
    </source>
</evidence>
<dbReference type="GO" id="GO:0005737">
    <property type="term" value="C:cytoplasm"/>
    <property type="evidence" value="ECO:0007669"/>
    <property type="project" value="UniProtKB-SubCell"/>
</dbReference>
<dbReference type="SUPFAM" id="SSF69737">
    <property type="entry name" value="Urease metallochaperone UreE, C-terminal domain"/>
    <property type="match status" value="1"/>
</dbReference>
<dbReference type="EMBL" id="JABGBO010000013">
    <property type="protein sequence ID" value="NOL50507.1"/>
    <property type="molecule type" value="Genomic_DNA"/>
</dbReference>
<accession>A0A7Y4LBL1</accession>
<dbReference type="InterPro" id="IPR012406">
    <property type="entry name" value="UreE"/>
</dbReference>
<feature type="compositionally biased region" description="Basic and acidic residues" evidence="6">
    <location>
        <begin position="186"/>
        <end position="208"/>
    </location>
</feature>
<dbReference type="GO" id="GO:0051082">
    <property type="term" value="F:unfolded protein binding"/>
    <property type="evidence" value="ECO:0007669"/>
    <property type="project" value="UniProtKB-UniRule"/>
</dbReference>
<dbReference type="InterPro" id="IPR007864">
    <property type="entry name" value="UreE_C_dom"/>
</dbReference>
<keyword evidence="3 5" id="KW-0533">Nickel</keyword>
<dbReference type="Pfam" id="PF02814">
    <property type="entry name" value="UreE_N"/>
    <property type="match status" value="1"/>
</dbReference>
<dbReference type="HAMAP" id="MF_00822">
    <property type="entry name" value="UreE"/>
    <property type="match status" value="1"/>
</dbReference>
<dbReference type="GO" id="GO:0016151">
    <property type="term" value="F:nickel cation binding"/>
    <property type="evidence" value="ECO:0007669"/>
    <property type="project" value="UniProtKB-UniRule"/>
</dbReference>
<dbReference type="GO" id="GO:0019627">
    <property type="term" value="P:urea metabolic process"/>
    <property type="evidence" value="ECO:0007669"/>
    <property type="project" value="InterPro"/>
</dbReference>
<evidence type="ECO:0000256" key="3">
    <source>
        <dbReference type="ARBA" id="ARBA00022596"/>
    </source>
</evidence>
<dbReference type="InterPro" id="IPR004029">
    <property type="entry name" value="UreE_N"/>
</dbReference>
<gene>
    <name evidence="5 8" type="primary">ureE</name>
    <name evidence="8" type="ORF">HKX40_10245</name>
</gene>
<dbReference type="RefSeq" id="WP_171589492.1">
    <property type="nucleotide sequence ID" value="NZ_JABGBO010000013.1"/>
</dbReference>
<comment type="subcellular location">
    <subcellularLocation>
        <location evidence="1 5">Cytoplasm</location>
    </subcellularLocation>
</comment>
<dbReference type="NCBIfam" id="NF009754">
    <property type="entry name" value="PRK13261.1-6"/>
    <property type="match status" value="1"/>
</dbReference>
<evidence type="ECO:0000313" key="9">
    <source>
        <dbReference type="Proteomes" id="UP000541421"/>
    </source>
</evidence>
<evidence type="ECO:0000256" key="2">
    <source>
        <dbReference type="ARBA" id="ARBA00022490"/>
    </source>
</evidence>